<feature type="coiled-coil region" evidence="1">
    <location>
        <begin position="256"/>
        <end position="311"/>
    </location>
</feature>
<dbReference type="GO" id="GO:0005525">
    <property type="term" value="F:GTP binding"/>
    <property type="evidence" value="ECO:0007669"/>
    <property type="project" value="InterPro"/>
</dbReference>
<dbReference type="Pfam" id="PF01926">
    <property type="entry name" value="MMR_HSR1"/>
    <property type="match status" value="1"/>
</dbReference>
<feature type="compositionally biased region" description="Basic and acidic residues" evidence="2">
    <location>
        <begin position="384"/>
        <end position="400"/>
    </location>
</feature>
<protein>
    <recommendedName>
        <fullName evidence="3">G domain-containing protein</fullName>
    </recommendedName>
</protein>
<keyword evidence="1" id="KW-0175">Coiled coil</keyword>
<keyword evidence="5" id="KW-1185">Reference proteome</keyword>
<dbReference type="Gene3D" id="3.40.50.300">
    <property type="entry name" value="P-loop containing nucleotide triphosphate hydrolases"/>
    <property type="match status" value="1"/>
</dbReference>
<dbReference type="CDD" id="cd00882">
    <property type="entry name" value="Ras_like_GTPase"/>
    <property type="match status" value="1"/>
</dbReference>
<name>A0A409YX44_9AGAR</name>
<reference evidence="4 5" key="1">
    <citation type="journal article" date="2018" name="Evol. Lett.">
        <title>Horizontal gene cluster transfer increased hallucinogenic mushroom diversity.</title>
        <authorList>
            <person name="Reynolds H.T."/>
            <person name="Vijayakumar V."/>
            <person name="Gluck-Thaler E."/>
            <person name="Korotkin H.B."/>
            <person name="Matheny P.B."/>
            <person name="Slot J.C."/>
        </authorList>
    </citation>
    <scope>NUCLEOTIDE SEQUENCE [LARGE SCALE GENOMIC DNA]</scope>
    <source>
        <strain evidence="4 5">2629</strain>
    </source>
</reference>
<dbReference type="InterPro" id="IPR027417">
    <property type="entry name" value="P-loop_NTPase"/>
</dbReference>
<dbReference type="Proteomes" id="UP000284842">
    <property type="component" value="Unassembled WGS sequence"/>
</dbReference>
<comment type="caution">
    <text evidence="4">The sequence shown here is derived from an EMBL/GenBank/DDBJ whole genome shotgun (WGS) entry which is preliminary data.</text>
</comment>
<proteinExistence type="predicted"/>
<sequence length="423" mass="46757">MDVTYKNQEEYPYTNININGTVLVERVDSLEDAEDSWTILIMGATGAGKSSLIEALDPTKSLKISSNIIESCTQSIQAYRVRGVTTQRDQQTVYLVDTPGFLDNKISQAGIVLMLKSWLEESRGNFINSIIYLSSIHDTRMSGSKMDVLKTFQALTGVHTAKGVTIVTTFWDSIKKESKAAQDGKFEKRFNELRGRVWKEYIENGSEMLKFMNTQRSTLSVIDSAVARDAPGFFPVEAMVLQSQALTQVPFAPNLKSDLQTRIQNLDKEREEKKEELKQAVIDGEVGVRVTSDLEAKIDAIEKSLEKFKKELRVFQAGSEAESSQNSDSMLDPGPKEESSASPFANSTSPPASTSPQHEPATSAKTKEPVDENPSGAKNGAGAQDERSSTPLPNHKEGVFRRAWHRLTRGGSRDGKRRGHSSS</sequence>
<dbReference type="InParanoid" id="A0A409YX44"/>
<feature type="compositionally biased region" description="Low complexity" evidence="2">
    <location>
        <begin position="340"/>
        <end position="356"/>
    </location>
</feature>
<dbReference type="InterPro" id="IPR006073">
    <property type="entry name" value="GTP-bd"/>
</dbReference>
<dbReference type="AlphaFoldDB" id="A0A409YX44"/>
<evidence type="ECO:0000256" key="2">
    <source>
        <dbReference type="SAM" id="MobiDB-lite"/>
    </source>
</evidence>
<dbReference type="EMBL" id="NHTK01000424">
    <property type="protein sequence ID" value="PPR07558.1"/>
    <property type="molecule type" value="Genomic_DNA"/>
</dbReference>
<feature type="region of interest" description="Disordered" evidence="2">
    <location>
        <begin position="317"/>
        <end position="423"/>
    </location>
</feature>
<evidence type="ECO:0000256" key="1">
    <source>
        <dbReference type="SAM" id="Coils"/>
    </source>
</evidence>
<dbReference type="OrthoDB" id="3785626at2759"/>
<evidence type="ECO:0000259" key="3">
    <source>
        <dbReference type="Pfam" id="PF01926"/>
    </source>
</evidence>
<gene>
    <name evidence="4" type="ORF">CVT24_008754</name>
</gene>
<accession>A0A409YX44</accession>
<dbReference type="SUPFAM" id="SSF52540">
    <property type="entry name" value="P-loop containing nucleoside triphosphate hydrolases"/>
    <property type="match status" value="1"/>
</dbReference>
<evidence type="ECO:0000313" key="4">
    <source>
        <dbReference type="EMBL" id="PPR07558.1"/>
    </source>
</evidence>
<evidence type="ECO:0000313" key="5">
    <source>
        <dbReference type="Proteomes" id="UP000284842"/>
    </source>
</evidence>
<dbReference type="STRING" id="181874.A0A409YX44"/>
<organism evidence="4 5">
    <name type="scientific">Panaeolus cyanescens</name>
    <dbReference type="NCBI Taxonomy" id="181874"/>
    <lineage>
        <taxon>Eukaryota</taxon>
        <taxon>Fungi</taxon>
        <taxon>Dikarya</taxon>
        <taxon>Basidiomycota</taxon>
        <taxon>Agaricomycotina</taxon>
        <taxon>Agaricomycetes</taxon>
        <taxon>Agaricomycetidae</taxon>
        <taxon>Agaricales</taxon>
        <taxon>Agaricineae</taxon>
        <taxon>Galeropsidaceae</taxon>
        <taxon>Panaeolus</taxon>
    </lineage>
</organism>
<feature type="domain" description="G" evidence="3">
    <location>
        <begin position="39"/>
        <end position="111"/>
    </location>
</feature>